<dbReference type="InterPro" id="IPR010730">
    <property type="entry name" value="HET"/>
</dbReference>
<feature type="domain" description="Heterokaryon incompatibility" evidence="1">
    <location>
        <begin position="1"/>
        <end position="85"/>
    </location>
</feature>
<proteinExistence type="predicted"/>
<reference evidence="2" key="2">
    <citation type="submission" date="2023-06" db="EMBL/GenBank/DDBJ databases">
        <authorList>
            <consortium name="Lawrence Berkeley National Laboratory"/>
            <person name="Haridas S."/>
            <person name="Hensen N."/>
            <person name="Bonometti L."/>
            <person name="Westerberg I."/>
            <person name="Brannstrom I.O."/>
            <person name="Guillou S."/>
            <person name="Cros-Aarteil S."/>
            <person name="Calhoun S."/>
            <person name="Kuo A."/>
            <person name="Mondo S."/>
            <person name="Pangilinan J."/>
            <person name="Riley R."/>
            <person name="Labutti K."/>
            <person name="Andreopoulos B."/>
            <person name="Lipzen A."/>
            <person name="Chen C."/>
            <person name="Yanf M."/>
            <person name="Daum C."/>
            <person name="Ng V."/>
            <person name="Clum A."/>
            <person name="Steindorff A."/>
            <person name="Ohm R."/>
            <person name="Martin F."/>
            <person name="Silar P."/>
            <person name="Natvig D."/>
            <person name="Lalanne C."/>
            <person name="Gautier V."/>
            <person name="Ament-Velasquez S.L."/>
            <person name="Kruys A."/>
            <person name="Hutchinson M.I."/>
            <person name="Powell A.J."/>
            <person name="Barry K."/>
            <person name="Miller A.N."/>
            <person name="Grigoriev I.V."/>
            <person name="Debuchy R."/>
            <person name="Gladieux P."/>
            <person name="Thoren M.H."/>
            <person name="Johannesson H."/>
        </authorList>
    </citation>
    <scope>NUCLEOTIDE SEQUENCE</scope>
    <source>
        <strain evidence="2">CBS 560.94</strain>
    </source>
</reference>
<dbReference type="GeneID" id="87863190"/>
<organism evidence="2 3">
    <name type="scientific">Neurospora tetraspora</name>
    <dbReference type="NCBI Taxonomy" id="94610"/>
    <lineage>
        <taxon>Eukaryota</taxon>
        <taxon>Fungi</taxon>
        <taxon>Dikarya</taxon>
        <taxon>Ascomycota</taxon>
        <taxon>Pezizomycotina</taxon>
        <taxon>Sordariomycetes</taxon>
        <taxon>Sordariomycetidae</taxon>
        <taxon>Sordariales</taxon>
        <taxon>Sordariaceae</taxon>
        <taxon>Neurospora</taxon>
    </lineage>
</organism>
<evidence type="ECO:0000259" key="1">
    <source>
        <dbReference type="Pfam" id="PF06985"/>
    </source>
</evidence>
<protein>
    <recommendedName>
        <fullName evidence="1">Heterokaryon incompatibility domain-containing protein</fullName>
    </recommendedName>
</protein>
<name>A0AAE0MW78_9PEZI</name>
<dbReference type="RefSeq" id="XP_062686568.1">
    <property type="nucleotide sequence ID" value="XM_062826036.1"/>
</dbReference>
<reference evidence="2" key="1">
    <citation type="journal article" date="2023" name="Mol. Phylogenet. Evol.">
        <title>Genome-scale phylogeny and comparative genomics of the fungal order Sordariales.</title>
        <authorList>
            <person name="Hensen N."/>
            <person name="Bonometti L."/>
            <person name="Westerberg I."/>
            <person name="Brannstrom I.O."/>
            <person name="Guillou S."/>
            <person name="Cros-Aarteil S."/>
            <person name="Calhoun S."/>
            <person name="Haridas S."/>
            <person name="Kuo A."/>
            <person name="Mondo S."/>
            <person name="Pangilinan J."/>
            <person name="Riley R."/>
            <person name="LaButti K."/>
            <person name="Andreopoulos B."/>
            <person name="Lipzen A."/>
            <person name="Chen C."/>
            <person name="Yan M."/>
            <person name="Daum C."/>
            <person name="Ng V."/>
            <person name="Clum A."/>
            <person name="Steindorff A."/>
            <person name="Ohm R.A."/>
            <person name="Martin F."/>
            <person name="Silar P."/>
            <person name="Natvig D.O."/>
            <person name="Lalanne C."/>
            <person name="Gautier V."/>
            <person name="Ament-Velasquez S.L."/>
            <person name="Kruys A."/>
            <person name="Hutchinson M.I."/>
            <person name="Powell A.J."/>
            <person name="Barry K."/>
            <person name="Miller A.N."/>
            <person name="Grigoriev I.V."/>
            <person name="Debuchy R."/>
            <person name="Gladieux P."/>
            <person name="Hiltunen Thoren M."/>
            <person name="Johannesson H."/>
        </authorList>
    </citation>
    <scope>NUCLEOTIDE SEQUENCE</scope>
    <source>
        <strain evidence="2">CBS 560.94</strain>
    </source>
</reference>
<dbReference type="AlphaFoldDB" id="A0AAE0MW78"/>
<dbReference type="EMBL" id="JAUEPP010000001">
    <property type="protein sequence ID" value="KAK3355190.1"/>
    <property type="molecule type" value="Genomic_DNA"/>
</dbReference>
<accession>A0AAE0MW78</accession>
<evidence type="ECO:0000313" key="3">
    <source>
        <dbReference type="Proteomes" id="UP001278500"/>
    </source>
</evidence>
<evidence type="ECO:0000313" key="2">
    <source>
        <dbReference type="EMBL" id="KAK3355190.1"/>
    </source>
</evidence>
<dbReference type="Pfam" id="PF06985">
    <property type="entry name" value="HET"/>
    <property type="match status" value="1"/>
</dbReference>
<gene>
    <name evidence="2" type="ORF">B0H65DRAFT_451109</name>
</gene>
<dbReference type="Proteomes" id="UP001278500">
    <property type="component" value="Unassembled WGS sequence"/>
</dbReference>
<comment type="caution">
    <text evidence="2">The sequence shown here is derived from an EMBL/GenBank/DDBJ whole genome shotgun (WGS) entry which is preliminary data.</text>
</comment>
<sequence>MASVYSHSYLTLAALDSKDSSGGCRMVADIQSSYSNHSVDIDFYGLGEHETRFHRRRLRVFETLFFDDGSIEVGHLNSRAWTLQERELSRRVISFSSQGLLWECNELRATSQRPWENIKRSTTRSIYRVPLGDTKGLLKSKAS</sequence>
<dbReference type="PANTHER" id="PTHR33112">
    <property type="entry name" value="DOMAIN PROTEIN, PUTATIVE-RELATED"/>
    <property type="match status" value="1"/>
</dbReference>
<dbReference type="PANTHER" id="PTHR33112:SF16">
    <property type="entry name" value="HETEROKARYON INCOMPATIBILITY DOMAIN-CONTAINING PROTEIN"/>
    <property type="match status" value="1"/>
</dbReference>
<keyword evidence="3" id="KW-1185">Reference proteome</keyword>